<dbReference type="GeneID" id="120103982"/>
<gene>
    <name evidence="8" type="primary">LOC120103982</name>
    <name evidence="7" type="synonym">LOC103707684</name>
</gene>
<feature type="compositionally biased region" description="Basic and acidic residues" evidence="4">
    <location>
        <begin position="251"/>
        <end position="262"/>
    </location>
</feature>
<evidence type="ECO:0000259" key="5">
    <source>
        <dbReference type="SMART" id="SM00249"/>
    </source>
</evidence>
<keyword evidence="1" id="KW-0479">Metal-binding</keyword>
<dbReference type="KEGG" id="pda:120103982"/>
<dbReference type="OrthoDB" id="692041at2759"/>
<evidence type="ECO:0000256" key="4">
    <source>
        <dbReference type="SAM" id="MobiDB-lite"/>
    </source>
</evidence>
<name>A0A8B8ZUA4_PHODC</name>
<reference evidence="7 8" key="2">
    <citation type="submission" date="2025-04" db="UniProtKB">
        <authorList>
            <consortium name="RefSeq"/>
        </authorList>
    </citation>
    <scope>IDENTIFICATION</scope>
    <source>
        <tissue evidence="7 8">Young leaves</tissue>
    </source>
</reference>
<keyword evidence="3" id="KW-0862">Zinc</keyword>
<dbReference type="PANTHER" id="PTHR34451">
    <property type="entry name" value="PHD FINGER FAMILY PROTEIN"/>
    <property type="match status" value="1"/>
</dbReference>
<dbReference type="SMART" id="SM00249">
    <property type="entry name" value="PHD"/>
    <property type="match status" value="1"/>
</dbReference>
<dbReference type="RefSeq" id="XP_038975118.1">
    <property type="nucleotide sequence ID" value="XM_039119190.1"/>
</dbReference>
<dbReference type="SUPFAM" id="SSF57903">
    <property type="entry name" value="FYVE/PHD zinc finger"/>
    <property type="match status" value="1"/>
</dbReference>
<dbReference type="KEGG" id="pda:103707684"/>
<dbReference type="InterPro" id="IPR013083">
    <property type="entry name" value="Znf_RING/FYVE/PHD"/>
</dbReference>
<reference evidence="6" key="1">
    <citation type="journal article" date="2019" name="Nat. Commun.">
        <title>Genome-wide association mapping of date palm fruit traits.</title>
        <authorList>
            <person name="Hazzouri K.M."/>
            <person name="Gros-Balthazard M."/>
            <person name="Flowers J.M."/>
            <person name="Copetti D."/>
            <person name="Lemansour A."/>
            <person name="Lebrun M."/>
            <person name="Masmoudi K."/>
            <person name="Ferrand S."/>
            <person name="Dhar M.I."/>
            <person name="Fresquez Z.A."/>
            <person name="Rosas U."/>
            <person name="Zhang J."/>
            <person name="Talag J."/>
            <person name="Lee S."/>
            <person name="Kudrna D."/>
            <person name="Powell R.F."/>
            <person name="Leitch I.J."/>
            <person name="Krueger R.R."/>
            <person name="Wing R.A."/>
            <person name="Amiri K.M.A."/>
            <person name="Purugganan M.D."/>
        </authorList>
    </citation>
    <scope>NUCLEOTIDE SEQUENCE [LARGE SCALE GENOMIC DNA]</scope>
    <source>
        <strain evidence="6">cv. Khalas</strain>
    </source>
</reference>
<evidence type="ECO:0000313" key="8">
    <source>
        <dbReference type="RefSeq" id="XP_038975118.1"/>
    </source>
</evidence>
<dbReference type="GO" id="GO:0008270">
    <property type="term" value="F:zinc ion binding"/>
    <property type="evidence" value="ECO:0007669"/>
    <property type="project" value="UniProtKB-KW"/>
</dbReference>
<dbReference type="InterPro" id="IPR011011">
    <property type="entry name" value="Znf_FYVE_PHD"/>
</dbReference>
<dbReference type="Proteomes" id="UP000228380">
    <property type="component" value="Chromosome 1"/>
</dbReference>
<evidence type="ECO:0000256" key="2">
    <source>
        <dbReference type="ARBA" id="ARBA00022771"/>
    </source>
</evidence>
<protein>
    <submittedName>
        <fullName evidence="7">Uncharacterized protein LOC103707684</fullName>
    </submittedName>
    <submittedName>
        <fullName evidence="8">Uncharacterized protein LOC120103982</fullName>
    </submittedName>
</protein>
<evidence type="ECO:0000313" key="6">
    <source>
        <dbReference type="Proteomes" id="UP000228380"/>
    </source>
</evidence>
<feature type="region of interest" description="Disordered" evidence="4">
    <location>
        <begin position="251"/>
        <end position="344"/>
    </location>
</feature>
<dbReference type="InterPro" id="IPR001965">
    <property type="entry name" value="Znf_PHD"/>
</dbReference>
<keyword evidence="6" id="KW-1185">Reference proteome</keyword>
<feature type="compositionally biased region" description="Polar residues" evidence="4">
    <location>
        <begin position="281"/>
        <end position="302"/>
    </location>
</feature>
<accession>A0A8B8ZUA4</accession>
<dbReference type="RefSeq" id="XP_026660667.1">
    <property type="nucleotide sequence ID" value="XM_026804866.2"/>
</dbReference>
<keyword evidence="2" id="KW-0863">Zinc-finger</keyword>
<dbReference type="Gene3D" id="3.30.40.10">
    <property type="entry name" value="Zinc/RING finger domain, C3HC4 (zinc finger)"/>
    <property type="match status" value="1"/>
</dbReference>
<evidence type="ECO:0000313" key="7">
    <source>
        <dbReference type="RefSeq" id="XP_026660667.1"/>
    </source>
</evidence>
<dbReference type="AlphaFoldDB" id="A0A8B8ZUA4"/>
<organism evidence="6 8">
    <name type="scientific">Phoenix dactylifera</name>
    <name type="common">Date palm</name>
    <dbReference type="NCBI Taxonomy" id="42345"/>
    <lineage>
        <taxon>Eukaryota</taxon>
        <taxon>Viridiplantae</taxon>
        <taxon>Streptophyta</taxon>
        <taxon>Embryophyta</taxon>
        <taxon>Tracheophyta</taxon>
        <taxon>Spermatophyta</taxon>
        <taxon>Magnoliopsida</taxon>
        <taxon>Liliopsida</taxon>
        <taxon>Arecaceae</taxon>
        <taxon>Coryphoideae</taxon>
        <taxon>Phoeniceae</taxon>
        <taxon>Phoenix</taxon>
    </lineage>
</organism>
<feature type="domain" description="Zinc finger PHD-type" evidence="5">
    <location>
        <begin position="58"/>
        <end position="115"/>
    </location>
</feature>
<dbReference type="PANTHER" id="PTHR34451:SF7">
    <property type="entry name" value="PHD FINGER FAMILY PROTEIN"/>
    <property type="match status" value="1"/>
</dbReference>
<sequence length="344" mass="36850">MPATVTTTAVVGRGLHPGECGGDGCDARNPWPLHNVRHRGVFCRLCTSCVLRYHHGSFCSTCFDVLEGAAATACGGDTSPADRPVVQCSKCPSVSHLACLSAPELAAQFVCPSCKNLDGFSYFPVSTREETASEGERPSDGSRNTIDSSNAKALLAAAQFAAASMSRAAAAARAEAERKVKEAVMARKRAREMLETACVVSKREKEKEVKVELGTALVSKPEEVEPKKKMLQPSRTVAAVLAAQKRIQNREREKLRKFHDPLTVRQRPAQGIAEKDKSHETSMSGPKNVSGNVKNGLGSSSKPTDHVVHEKGKKGMLSGPERGSTDEENRNLTKNAAKGTRGAQ</sequence>
<proteinExistence type="predicted"/>
<evidence type="ECO:0000256" key="3">
    <source>
        <dbReference type="ARBA" id="ARBA00022833"/>
    </source>
</evidence>
<evidence type="ECO:0000256" key="1">
    <source>
        <dbReference type="ARBA" id="ARBA00022723"/>
    </source>
</evidence>